<dbReference type="STRING" id="1328313.DS2_15594"/>
<proteinExistence type="inferred from homology"/>
<dbReference type="PIRSF" id="PIRSF017082">
    <property type="entry name" value="YflP"/>
    <property type="match status" value="1"/>
</dbReference>
<sequence>MNNSSKKYTNAITLMLICGVIISILVGVKTISTDADSYPRRPLTNVVVWSAGGGTDVANRIISAELAKALGADINVTNKPGGVAGSLGLSYVNQRRSDGYTLVGLSESCVTAAVMGGWAERMDTWYPFIIGGSPDLISVSANSPFTSVEQLVEYALANPNKVKAAAAGSGSLHHLNLLAFAKGTQAEFKFVPYPGSAPSQTAVVTEEVDIVITSMAEQQQLIKSGQLRPLAMLTNEAFSADDIGDIPTALDVYPALKQHLPITQVIGFAVNADTPDSIKIKLTQAFNQAMQSDKVKQWADDNYFVLSGKSGAQASEVFSKLESLFGWTLEELGAAKHSPAKFGINQINAQG</sequence>
<evidence type="ECO:0000313" key="3">
    <source>
        <dbReference type="EMBL" id="EWH08825.1"/>
    </source>
</evidence>
<evidence type="ECO:0000256" key="2">
    <source>
        <dbReference type="SAM" id="Phobius"/>
    </source>
</evidence>
<dbReference type="Proteomes" id="UP000019276">
    <property type="component" value="Unassembled WGS sequence"/>
</dbReference>
<dbReference type="SUPFAM" id="SSF53850">
    <property type="entry name" value="Periplasmic binding protein-like II"/>
    <property type="match status" value="1"/>
</dbReference>
<evidence type="ECO:0008006" key="5">
    <source>
        <dbReference type="Google" id="ProtNLM"/>
    </source>
</evidence>
<dbReference type="OrthoDB" id="5171643at2"/>
<comment type="caution">
    <text evidence="3">The sequence shown here is derived from an EMBL/GenBank/DDBJ whole genome shotgun (WGS) entry which is preliminary data.</text>
</comment>
<dbReference type="PANTHER" id="PTHR42928">
    <property type="entry name" value="TRICARBOXYLATE-BINDING PROTEIN"/>
    <property type="match status" value="1"/>
</dbReference>
<organism evidence="3 4">
    <name type="scientific">Catenovulum agarivorans DS-2</name>
    <dbReference type="NCBI Taxonomy" id="1328313"/>
    <lineage>
        <taxon>Bacteria</taxon>
        <taxon>Pseudomonadati</taxon>
        <taxon>Pseudomonadota</taxon>
        <taxon>Gammaproteobacteria</taxon>
        <taxon>Alteromonadales</taxon>
        <taxon>Alteromonadaceae</taxon>
        <taxon>Catenovulum</taxon>
    </lineage>
</organism>
<accession>W7QTR8</accession>
<keyword evidence="2" id="KW-0812">Transmembrane</keyword>
<comment type="similarity">
    <text evidence="1">Belongs to the UPF0065 (bug) family.</text>
</comment>
<dbReference type="Pfam" id="PF03401">
    <property type="entry name" value="TctC"/>
    <property type="match status" value="1"/>
</dbReference>
<evidence type="ECO:0000256" key="1">
    <source>
        <dbReference type="ARBA" id="ARBA00006987"/>
    </source>
</evidence>
<gene>
    <name evidence="3" type="ORF">DS2_15594</name>
</gene>
<dbReference type="AlphaFoldDB" id="W7QTR8"/>
<name>W7QTR8_9ALTE</name>
<dbReference type="CDD" id="cd07012">
    <property type="entry name" value="PBP2_Bug_TTT"/>
    <property type="match status" value="1"/>
</dbReference>
<evidence type="ECO:0000313" key="4">
    <source>
        <dbReference type="Proteomes" id="UP000019276"/>
    </source>
</evidence>
<feature type="transmembrane region" description="Helical" evidence="2">
    <location>
        <begin position="12"/>
        <end position="31"/>
    </location>
</feature>
<reference evidence="3 4" key="1">
    <citation type="journal article" date="2014" name="Genome Announc.">
        <title>Draft Genome Sequence of the Agar-Degrading Bacterium Catenovulum sp. Strain DS-2, Isolated from Intestines of Haliotis diversicolor.</title>
        <authorList>
            <person name="Shan D."/>
            <person name="Li X."/>
            <person name="Gu Z."/>
            <person name="Wei G."/>
            <person name="Gao Z."/>
            <person name="Shao Z."/>
        </authorList>
    </citation>
    <scope>NUCLEOTIDE SEQUENCE [LARGE SCALE GENOMIC DNA]</scope>
    <source>
        <strain evidence="3 4">DS-2</strain>
    </source>
</reference>
<keyword evidence="4" id="KW-1185">Reference proteome</keyword>
<dbReference type="PANTHER" id="PTHR42928:SF5">
    <property type="entry name" value="BLR1237 PROTEIN"/>
    <property type="match status" value="1"/>
</dbReference>
<protein>
    <recommendedName>
        <fullName evidence="5">Tricarboxylate transport protein TctC</fullName>
    </recommendedName>
</protein>
<dbReference type="PATRIC" id="fig|1328313.3.peg.3183"/>
<dbReference type="Gene3D" id="3.40.190.150">
    <property type="entry name" value="Bordetella uptake gene, domain 1"/>
    <property type="match status" value="1"/>
</dbReference>
<dbReference type="RefSeq" id="WP_035015779.1">
    <property type="nucleotide sequence ID" value="NZ_ARZY01000036.1"/>
</dbReference>
<dbReference type="InterPro" id="IPR042100">
    <property type="entry name" value="Bug_dom1"/>
</dbReference>
<keyword evidence="2" id="KW-1133">Transmembrane helix</keyword>
<dbReference type="eggNOG" id="COG3181">
    <property type="taxonomic scope" value="Bacteria"/>
</dbReference>
<dbReference type="Gene3D" id="3.40.190.10">
    <property type="entry name" value="Periplasmic binding protein-like II"/>
    <property type="match status" value="1"/>
</dbReference>
<dbReference type="InterPro" id="IPR005064">
    <property type="entry name" value="BUG"/>
</dbReference>
<dbReference type="EMBL" id="ARZY01000036">
    <property type="protein sequence ID" value="EWH08825.1"/>
    <property type="molecule type" value="Genomic_DNA"/>
</dbReference>
<keyword evidence="2" id="KW-0472">Membrane</keyword>